<dbReference type="GO" id="GO:0003677">
    <property type="term" value="F:DNA binding"/>
    <property type="evidence" value="ECO:0007669"/>
    <property type="project" value="UniProtKB-KW"/>
</dbReference>
<dbReference type="Proteomes" id="UP001549047">
    <property type="component" value="Unassembled WGS sequence"/>
</dbReference>
<keyword evidence="4" id="KW-0804">Transcription</keyword>
<dbReference type="InterPro" id="IPR005119">
    <property type="entry name" value="LysR_subst-bd"/>
</dbReference>
<dbReference type="Pfam" id="PF00126">
    <property type="entry name" value="HTH_1"/>
    <property type="match status" value="1"/>
</dbReference>
<dbReference type="CDD" id="cd08422">
    <property type="entry name" value="PBP2_CrgA_like"/>
    <property type="match status" value="1"/>
</dbReference>
<feature type="domain" description="HTH lysR-type" evidence="5">
    <location>
        <begin position="1"/>
        <end position="61"/>
    </location>
</feature>
<evidence type="ECO:0000313" key="6">
    <source>
        <dbReference type="EMBL" id="MET3614578.1"/>
    </source>
</evidence>
<evidence type="ECO:0000256" key="3">
    <source>
        <dbReference type="ARBA" id="ARBA00023125"/>
    </source>
</evidence>
<dbReference type="SUPFAM" id="SSF53850">
    <property type="entry name" value="Periplasmic binding protein-like II"/>
    <property type="match status" value="1"/>
</dbReference>
<dbReference type="InterPro" id="IPR036390">
    <property type="entry name" value="WH_DNA-bd_sf"/>
</dbReference>
<dbReference type="Gene3D" id="3.40.190.290">
    <property type="match status" value="1"/>
</dbReference>
<dbReference type="EMBL" id="JBEPMB010000004">
    <property type="protein sequence ID" value="MET3614578.1"/>
    <property type="molecule type" value="Genomic_DNA"/>
</dbReference>
<organism evidence="6 7">
    <name type="scientific">Rhizobium aquaticum</name>
    <dbReference type="NCBI Taxonomy" id="1549636"/>
    <lineage>
        <taxon>Bacteria</taxon>
        <taxon>Pseudomonadati</taxon>
        <taxon>Pseudomonadota</taxon>
        <taxon>Alphaproteobacteria</taxon>
        <taxon>Hyphomicrobiales</taxon>
        <taxon>Rhizobiaceae</taxon>
        <taxon>Rhizobium/Agrobacterium group</taxon>
        <taxon>Rhizobium</taxon>
    </lineage>
</organism>
<evidence type="ECO:0000259" key="5">
    <source>
        <dbReference type="PROSITE" id="PS50931"/>
    </source>
</evidence>
<accession>A0ABV2J1E4</accession>
<evidence type="ECO:0000256" key="2">
    <source>
        <dbReference type="ARBA" id="ARBA00023015"/>
    </source>
</evidence>
<dbReference type="PROSITE" id="PS50931">
    <property type="entry name" value="HTH_LYSR"/>
    <property type="match status" value="1"/>
</dbReference>
<dbReference type="SUPFAM" id="SSF46785">
    <property type="entry name" value="Winged helix' DNA-binding domain"/>
    <property type="match status" value="1"/>
</dbReference>
<keyword evidence="3 6" id="KW-0238">DNA-binding</keyword>
<evidence type="ECO:0000256" key="1">
    <source>
        <dbReference type="ARBA" id="ARBA00009437"/>
    </source>
</evidence>
<proteinExistence type="inferred from homology"/>
<evidence type="ECO:0000313" key="7">
    <source>
        <dbReference type="Proteomes" id="UP001549047"/>
    </source>
</evidence>
<dbReference type="Gene3D" id="1.10.10.10">
    <property type="entry name" value="Winged helix-like DNA-binding domain superfamily/Winged helix DNA-binding domain"/>
    <property type="match status" value="1"/>
</dbReference>
<evidence type="ECO:0000256" key="4">
    <source>
        <dbReference type="ARBA" id="ARBA00023163"/>
    </source>
</evidence>
<dbReference type="InterPro" id="IPR036388">
    <property type="entry name" value="WH-like_DNA-bd_sf"/>
</dbReference>
<gene>
    <name evidence="6" type="ORF">ABID16_002915</name>
</gene>
<comment type="similarity">
    <text evidence="1">Belongs to the LysR transcriptional regulatory family.</text>
</comment>
<dbReference type="PANTHER" id="PTHR30537">
    <property type="entry name" value="HTH-TYPE TRANSCRIPTIONAL REGULATOR"/>
    <property type="match status" value="1"/>
</dbReference>
<dbReference type="PANTHER" id="PTHR30537:SF5">
    <property type="entry name" value="HTH-TYPE TRANSCRIPTIONAL ACTIVATOR TTDR-RELATED"/>
    <property type="match status" value="1"/>
</dbReference>
<dbReference type="InterPro" id="IPR000847">
    <property type="entry name" value="LysR_HTH_N"/>
</dbReference>
<comment type="caution">
    <text evidence="6">The sequence shown here is derived from an EMBL/GenBank/DDBJ whole genome shotgun (WGS) entry which is preliminary data.</text>
</comment>
<reference evidence="6 7" key="1">
    <citation type="submission" date="2024-06" db="EMBL/GenBank/DDBJ databases">
        <title>Genomic Encyclopedia of Type Strains, Phase IV (KMG-IV): sequencing the most valuable type-strain genomes for metagenomic binning, comparative biology and taxonomic classification.</title>
        <authorList>
            <person name="Goeker M."/>
        </authorList>
    </citation>
    <scope>NUCLEOTIDE SEQUENCE [LARGE SCALE GENOMIC DNA]</scope>
    <source>
        <strain evidence="6 7">DSM 29780</strain>
    </source>
</reference>
<sequence length="301" mass="32531">MSDASLKEMQAICRIAETGSFAQAADDLALTPSAVSKLVGRLESRLGIRLIARTTRRLSLTSEGAMYVARARDILAAVEDAEQEVMASAAEPSGLLRVNTGTAFGRYVLGPIIPDFLARYPKIRLDLGIADRQVDLIGEQWDVAIRMGQLGDPSLVARKIGESSRAICASPAYLDRYGVPKTPAELANHNCIVISGFPYLRRWPFASPEGVNLQEVGGSLITDSADVIVDMMLSGLGIGRLARLTVVQPLKEGRLIEILKDVHRIDPFPIHAIMPPGGNRSPKVRAFIDFLAGHPLLKASL</sequence>
<keyword evidence="7" id="KW-1185">Reference proteome</keyword>
<dbReference type="RefSeq" id="WP_354557072.1">
    <property type="nucleotide sequence ID" value="NZ_JBEPMB010000004.1"/>
</dbReference>
<protein>
    <submittedName>
        <fullName evidence="6">DNA-binding transcriptional LysR family regulator</fullName>
    </submittedName>
</protein>
<name>A0ABV2J1E4_9HYPH</name>
<dbReference type="InterPro" id="IPR058163">
    <property type="entry name" value="LysR-type_TF_proteobact-type"/>
</dbReference>
<keyword evidence="2" id="KW-0805">Transcription regulation</keyword>
<dbReference type="Pfam" id="PF03466">
    <property type="entry name" value="LysR_substrate"/>
    <property type="match status" value="1"/>
</dbReference>